<dbReference type="Gene3D" id="3.40.190.10">
    <property type="entry name" value="Periplasmic binding protein-like II"/>
    <property type="match status" value="2"/>
</dbReference>
<proteinExistence type="inferred from homology"/>
<keyword evidence="5" id="KW-1185">Reference proteome</keyword>
<accession>A0A7W9S4A9</accession>
<dbReference type="Proteomes" id="UP000533306">
    <property type="component" value="Unassembled WGS sequence"/>
</dbReference>
<comment type="caution">
    <text evidence="4">The sequence shown here is derived from an EMBL/GenBank/DDBJ whole genome shotgun (WGS) entry which is preliminary data.</text>
</comment>
<keyword evidence="2" id="KW-0732">Signal</keyword>
<gene>
    <name evidence="4" type="ORF">HNR59_003245</name>
</gene>
<evidence type="ECO:0000256" key="1">
    <source>
        <dbReference type="ARBA" id="ARBA00010742"/>
    </source>
</evidence>
<comment type="similarity">
    <text evidence="1">Belongs to the bacterial solute-binding protein SsuA/TauA family.</text>
</comment>
<reference evidence="4 5" key="1">
    <citation type="submission" date="2020-08" db="EMBL/GenBank/DDBJ databases">
        <title>Genomic Encyclopedia of Type Strains, Phase IV (KMG-IV): sequencing the most valuable type-strain genomes for metagenomic binning, comparative biology and taxonomic classification.</title>
        <authorList>
            <person name="Goeker M."/>
        </authorList>
    </citation>
    <scope>NUCLEOTIDE SEQUENCE [LARGE SCALE GENOMIC DNA]</scope>
    <source>
        <strain evidence="4 5">DSM 11099</strain>
    </source>
</reference>
<feature type="chain" id="PRO_5031532425" evidence="2">
    <location>
        <begin position="29"/>
        <end position="321"/>
    </location>
</feature>
<dbReference type="PANTHER" id="PTHR30024">
    <property type="entry name" value="ALIPHATIC SULFONATES-BINDING PROTEIN-RELATED"/>
    <property type="match status" value="1"/>
</dbReference>
<evidence type="ECO:0000256" key="2">
    <source>
        <dbReference type="SAM" id="SignalP"/>
    </source>
</evidence>
<dbReference type="InterPro" id="IPR015168">
    <property type="entry name" value="SsuA/THI5"/>
</dbReference>
<name>A0A7W9S4A9_9HYPH</name>
<dbReference type="PANTHER" id="PTHR30024:SF48">
    <property type="entry name" value="ABC TRANSPORTER SUBSTRATE-BINDING PROTEIN"/>
    <property type="match status" value="1"/>
</dbReference>
<dbReference type="InterPro" id="IPR001638">
    <property type="entry name" value="Solute-binding_3/MltF_N"/>
</dbReference>
<feature type="signal peptide" evidence="2">
    <location>
        <begin position="1"/>
        <end position="28"/>
    </location>
</feature>
<dbReference type="AlphaFoldDB" id="A0A7W9S4A9"/>
<dbReference type="EMBL" id="JACHEU010000003">
    <property type="protein sequence ID" value="MBB6013851.1"/>
    <property type="molecule type" value="Genomic_DNA"/>
</dbReference>
<dbReference type="Pfam" id="PF09084">
    <property type="entry name" value="NMT1"/>
    <property type="match status" value="1"/>
</dbReference>
<dbReference type="RefSeq" id="WP_183832043.1">
    <property type="nucleotide sequence ID" value="NZ_JACHEU010000003.1"/>
</dbReference>
<dbReference type="SUPFAM" id="SSF53850">
    <property type="entry name" value="Periplasmic binding protein-like II"/>
    <property type="match status" value="1"/>
</dbReference>
<evidence type="ECO:0000259" key="3">
    <source>
        <dbReference type="SMART" id="SM00062"/>
    </source>
</evidence>
<feature type="domain" description="Solute-binding protein family 3/N-terminal" evidence="3">
    <location>
        <begin position="33"/>
        <end position="248"/>
    </location>
</feature>
<sequence>MRLPRLLSSATAAVVLALSLSLPVPASADDAKTLRVGTINLFGVASTFEQAGHDKAGDITFQIIPFTSGVVGLIAAINAGEIDVAEMGEVGPVVAQSADVEAQIIAATEPWRIGEALVVAGDSPIRTLEDLKGKKISYARATNGQWVVNKALQKAGLDITDVESVFLPAGTNTLSVLEAGQIDVAVAIDATLSAYEAQGARRLVNAGDVDVDNALFFIASNKAIAEKKDAIGAFVNQLGKHLAWASENQEKHAGFVAELLGIEPEVTLSVERNRPKKLQEIRPELIPSNQAIADELFRQKVIEKEIRVDSSFNYEFNKYIP</sequence>
<dbReference type="SMART" id="SM00062">
    <property type="entry name" value="PBPb"/>
    <property type="match status" value="1"/>
</dbReference>
<evidence type="ECO:0000313" key="4">
    <source>
        <dbReference type="EMBL" id="MBB6013851.1"/>
    </source>
</evidence>
<organism evidence="4 5">
    <name type="scientific">Aquamicrobium lusatiense</name>
    <dbReference type="NCBI Taxonomy" id="89772"/>
    <lineage>
        <taxon>Bacteria</taxon>
        <taxon>Pseudomonadati</taxon>
        <taxon>Pseudomonadota</taxon>
        <taxon>Alphaproteobacteria</taxon>
        <taxon>Hyphomicrobiales</taxon>
        <taxon>Phyllobacteriaceae</taxon>
        <taxon>Aquamicrobium</taxon>
    </lineage>
</organism>
<protein>
    <submittedName>
        <fullName evidence="4">Sulfonate transport system substrate-binding protein</fullName>
    </submittedName>
</protein>
<evidence type="ECO:0000313" key="5">
    <source>
        <dbReference type="Proteomes" id="UP000533306"/>
    </source>
</evidence>